<protein>
    <submittedName>
        <fullName evidence="2">Uncharacterized protein</fullName>
    </submittedName>
</protein>
<evidence type="ECO:0000256" key="1">
    <source>
        <dbReference type="SAM" id="MobiDB-lite"/>
    </source>
</evidence>
<comment type="caution">
    <text evidence="2">The sequence shown here is derived from an EMBL/GenBank/DDBJ whole genome shotgun (WGS) entry which is preliminary data.</text>
</comment>
<dbReference type="RefSeq" id="WP_146569031.1">
    <property type="nucleotide sequence ID" value="NZ_SIHJ01000009.1"/>
</dbReference>
<feature type="compositionally biased region" description="Polar residues" evidence="1">
    <location>
        <begin position="9"/>
        <end position="25"/>
    </location>
</feature>
<keyword evidence="3" id="KW-1185">Reference proteome</keyword>
<gene>
    <name evidence="2" type="ORF">KOR34_52250</name>
</gene>
<feature type="region of interest" description="Disordered" evidence="1">
    <location>
        <begin position="1"/>
        <end position="28"/>
    </location>
</feature>
<proteinExistence type="predicted"/>
<name>A0A5C5UVB6_9BACT</name>
<evidence type="ECO:0000313" key="2">
    <source>
        <dbReference type="EMBL" id="TWT29315.1"/>
    </source>
</evidence>
<dbReference type="Proteomes" id="UP000316714">
    <property type="component" value="Unassembled WGS sequence"/>
</dbReference>
<reference evidence="2 3" key="1">
    <citation type="submission" date="2019-02" db="EMBL/GenBank/DDBJ databases">
        <title>Deep-cultivation of Planctomycetes and their phenomic and genomic characterization uncovers novel biology.</title>
        <authorList>
            <person name="Wiegand S."/>
            <person name="Jogler M."/>
            <person name="Boedeker C."/>
            <person name="Pinto D."/>
            <person name="Vollmers J."/>
            <person name="Rivas-Marin E."/>
            <person name="Kohn T."/>
            <person name="Peeters S.H."/>
            <person name="Heuer A."/>
            <person name="Rast P."/>
            <person name="Oberbeckmann S."/>
            <person name="Bunk B."/>
            <person name="Jeske O."/>
            <person name="Meyerdierks A."/>
            <person name="Storesund J.E."/>
            <person name="Kallscheuer N."/>
            <person name="Luecker S."/>
            <person name="Lage O.M."/>
            <person name="Pohl T."/>
            <person name="Merkel B.J."/>
            <person name="Hornburger P."/>
            <person name="Mueller R.-W."/>
            <person name="Bruemmer F."/>
            <person name="Labrenz M."/>
            <person name="Spormann A.M."/>
            <person name="Op Den Camp H."/>
            <person name="Overmann J."/>
            <person name="Amann R."/>
            <person name="Jetten M.S.M."/>
            <person name="Mascher T."/>
            <person name="Medema M.H."/>
            <person name="Devos D.P."/>
            <person name="Kaster A.-K."/>
            <person name="Ovreas L."/>
            <person name="Rohde M."/>
            <person name="Galperin M.Y."/>
            <person name="Jogler C."/>
        </authorList>
    </citation>
    <scope>NUCLEOTIDE SEQUENCE [LARGE SCALE GENOMIC DNA]</scope>
    <source>
        <strain evidence="2 3">KOR34</strain>
    </source>
</reference>
<organism evidence="2 3">
    <name type="scientific">Posidoniimonas corsicana</name>
    <dbReference type="NCBI Taxonomy" id="1938618"/>
    <lineage>
        <taxon>Bacteria</taxon>
        <taxon>Pseudomonadati</taxon>
        <taxon>Planctomycetota</taxon>
        <taxon>Planctomycetia</taxon>
        <taxon>Pirellulales</taxon>
        <taxon>Lacipirellulaceae</taxon>
        <taxon>Posidoniimonas</taxon>
    </lineage>
</organism>
<accession>A0A5C5UVB6</accession>
<sequence>MPTAAPVATVQTSPANNTAQSNAPQTRPPRIKSLAAYEPIDPAAVCAAYEALCDIERTADSLDSLNSLELDEDQIAAIEPYFAEVHVIGRCQCCDTVLATTSLPKQDDGTPRAMRSELRRIGHARQLRSRGVGQSAVDDADAKRKRAYEALDAADGAVTSERLAGEQIEQYEYEAQKAHAGRLAVLKSEAKQARDHFNEAAAKHIAAKRALETLISEVPRRLLQRISKVDQVSHPHIHEWAETGALTPQMLRG</sequence>
<dbReference type="EMBL" id="SIHJ01000009">
    <property type="protein sequence ID" value="TWT29315.1"/>
    <property type="molecule type" value="Genomic_DNA"/>
</dbReference>
<dbReference type="AlphaFoldDB" id="A0A5C5UVB6"/>
<evidence type="ECO:0000313" key="3">
    <source>
        <dbReference type="Proteomes" id="UP000316714"/>
    </source>
</evidence>